<feature type="compositionally biased region" description="Polar residues" evidence="1">
    <location>
        <begin position="25"/>
        <end position="34"/>
    </location>
</feature>
<gene>
    <name evidence="2" type="ORF">EXIGLDRAFT_52742</name>
</gene>
<evidence type="ECO:0000256" key="1">
    <source>
        <dbReference type="SAM" id="MobiDB-lite"/>
    </source>
</evidence>
<feature type="region of interest" description="Disordered" evidence="1">
    <location>
        <begin position="1"/>
        <end position="45"/>
    </location>
</feature>
<dbReference type="AlphaFoldDB" id="A0A165ID00"/>
<name>A0A165ID00_EXIGL</name>
<sequence length="125" mass="13550">MTSDACAMSSGRKDHPQDGFDVPAQMSTPASSHGTPPLAPHRRRRDAVCHVDGRLARRTEIAMNERVIEPGDRNGSRTLDVVTRQRAAGRSPQQTSKRYLGLAHTRPRSAPGVFCSCIDGFPSGV</sequence>
<dbReference type="Proteomes" id="UP000077266">
    <property type="component" value="Unassembled WGS sequence"/>
</dbReference>
<organism evidence="2 3">
    <name type="scientific">Exidia glandulosa HHB12029</name>
    <dbReference type="NCBI Taxonomy" id="1314781"/>
    <lineage>
        <taxon>Eukaryota</taxon>
        <taxon>Fungi</taxon>
        <taxon>Dikarya</taxon>
        <taxon>Basidiomycota</taxon>
        <taxon>Agaricomycotina</taxon>
        <taxon>Agaricomycetes</taxon>
        <taxon>Auriculariales</taxon>
        <taxon>Exidiaceae</taxon>
        <taxon>Exidia</taxon>
    </lineage>
</organism>
<evidence type="ECO:0000313" key="2">
    <source>
        <dbReference type="EMBL" id="KZV93235.1"/>
    </source>
</evidence>
<keyword evidence="3" id="KW-1185">Reference proteome</keyword>
<dbReference type="InParanoid" id="A0A165ID00"/>
<dbReference type="EMBL" id="KV425993">
    <property type="protein sequence ID" value="KZV93235.1"/>
    <property type="molecule type" value="Genomic_DNA"/>
</dbReference>
<accession>A0A165ID00</accession>
<protein>
    <submittedName>
        <fullName evidence="2">Uncharacterized protein</fullName>
    </submittedName>
</protein>
<evidence type="ECO:0000313" key="3">
    <source>
        <dbReference type="Proteomes" id="UP000077266"/>
    </source>
</evidence>
<reference evidence="2 3" key="1">
    <citation type="journal article" date="2016" name="Mol. Biol. Evol.">
        <title>Comparative Genomics of Early-Diverging Mushroom-Forming Fungi Provides Insights into the Origins of Lignocellulose Decay Capabilities.</title>
        <authorList>
            <person name="Nagy L.G."/>
            <person name="Riley R."/>
            <person name="Tritt A."/>
            <person name="Adam C."/>
            <person name="Daum C."/>
            <person name="Floudas D."/>
            <person name="Sun H."/>
            <person name="Yadav J.S."/>
            <person name="Pangilinan J."/>
            <person name="Larsson K.H."/>
            <person name="Matsuura K."/>
            <person name="Barry K."/>
            <person name="Labutti K."/>
            <person name="Kuo R."/>
            <person name="Ohm R.A."/>
            <person name="Bhattacharya S.S."/>
            <person name="Shirouzu T."/>
            <person name="Yoshinaga Y."/>
            <person name="Martin F.M."/>
            <person name="Grigoriev I.V."/>
            <person name="Hibbett D.S."/>
        </authorList>
    </citation>
    <scope>NUCLEOTIDE SEQUENCE [LARGE SCALE GENOMIC DNA]</scope>
    <source>
        <strain evidence="2 3">HHB12029</strain>
    </source>
</reference>
<proteinExistence type="predicted"/>